<accession>A0A9D3ZVS9</accession>
<proteinExistence type="predicted"/>
<keyword evidence="2" id="KW-1185">Reference proteome</keyword>
<evidence type="ECO:0000313" key="2">
    <source>
        <dbReference type="Proteomes" id="UP000828251"/>
    </source>
</evidence>
<reference evidence="1 2" key="1">
    <citation type="journal article" date="2021" name="Plant Biotechnol. J.">
        <title>Multi-omics assisted identification of the key and species-specific regulatory components of drought-tolerant mechanisms in Gossypium stocksii.</title>
        <authorList>
            <person name="Yu D."/>
            <person name="Ke L."/>
            <person name="Zhang D."/>
            <person name="Wu Y."/>
            <person name="Sun Y."/>
            <person name="Mei J."/>
            <person name="Sun J."/>
            <person name="Sun Y."/>
        </authorList>
    </citation>
    <scope>NUCLEOTIDE SEQUENCE [LARGE SCALE GENOMIC DNA]</scope>
    <source>
        <strain evidence="2">cv. E1</strain>
        <tissue evidence="1">Leaf</tissue>
    </source>
</reference>
<name>A0A9D3ZVS9_9ROSI</name>
<dbReference type="AlphaFoldDB" id="A0A9D3ZVS9"/>
<dbReference type="OrthoDB" id="10286793at2759"/>
<comment type="caution">
    <text evidence="1">The sequence shown here is derived from an EMBL/GenBank/DDBJ whole genome shotgun (WGS) entry which is preliminary data.</text>
</comment>
<organism evidence="1 2">
    <name type="scientific">Gossypium stocksii</name>
    <dbReference type="NCBI Taxonomy" id="47602"/>
    <lineage>
        <taxon>Eukaryota</taxon>
        <taxon>Viridiplantae</taxon>
        <taxon>Streptophyta</taxon>
        <taxon>Embryophyta</taxon>
        <taxon>Tracheophyta</taxon>
        <taxon>Spermatophyta</taxon>
        <taxon>Magnoliopsida</taxon>
        <taxon>eudicotyledons</taxon>
        <taxon>Gunneridae</taxon>
        <taxon>Pentapetalae</taxon>
        <taxon>rosids</taxon>
        <taxon>malvids</taxon>
        <taxon>Malvales</taxon>
        <taxon>Malvaceae</taxon>
        <taxon>Malvoideae</taxon>
        <taxon>Gossypium</taxon>
    </lineage>
</organism>
<evidence type="ECO:0000313" key="1">
    <source>
        <dbReference type="EMBL" id="KAH1072675.1"/>
    </source>
</evidence>
<gene>
    <name evidence="1" type="ORF">J1N35_025003</name>
</gene>
<sequence length="76" mass="8644">MDPSKGPRRRLDVNCLTLMVMTNVAEEKVVVSSPNNAVLMDFGIRNRIKRGNRELEVKAVEIERTSTRTRDDGDNK</sequence>
<protein>
    <submittedName>
        <fullName evidence="1">Uncharacterized protein</fullName>
    </submittedName>
</protein>
<dbReference type="Proteomes" id="UP000828251">
    <property type="component" value="Unassembled WGS sequence"/>
</dbReference>
<dbReference type="EMBL" id="JAIQCV010000008">
    <property type="protein sequence ID" value="KAH1072675.1"/>
    <property type="molecule type" value="Genomic_DNA"/>
</dbReference>